<gene>
    <name evidence="1" type="ORF">QC818_14310</name>
</gene>
<dbReference type="RefSeq" id="WP_309653543.1">
    <property type="nucleotide sequence ID" value="NZ_JARWAK010000013.1"/>
</dbReference>
<keyword evidence="2" id="KW-1185">Reference proteome</keyword>
<dbReference type="Proteomes" id="UP001264519">
    <property type="component" value="Unassembled WGS sequence"/>
</dbReference>
<name>A0ABU1G4U4_9GAMM</name>
<organism evidence="1 2">
    <name type="scientific">Halomonas koreensis</name>
    <dbReference type="NCBI Taxonomy" id="245385"/>
    <lineage>
        <taxon>Bacteria</taxon>
        <taxon>Pseudomonadati</taxon>
        <taxon>Pseudomonadota</taxon>
        <taxon>Gammaproteobacteria</taxon>
        <taxon>Oceanospirillales</taxon>
        <taxon>Halomonadaceae</taxon>
        <taxon>Halomonas</taxon>
    </lineage>
</organism>
<evidence type="ECO:0000313" key="2">
    <source>
        <dbReference type="Proteomes" id="UP001264519"/>
    </source>
</evidence>
<accession>A0ABU1G4U4</accession>
<reference evidence="1 2" key="1">
    <citation type="submission" date="2023-04" db="EMBL/GenBank/DDBJ databases">
        <title>A long-awaited taxogenomic arrangement of the family Halomonadaceae.</title>
        <authorList>
            <person name="De La Haba R."/>
            <person name="Chuvochina M."/>
            <person name="Wittouck S."/>
            <person name="Arahal D.R."/>
            <person name="Sanchez-Porro C."/>
            <person name="Hugenholtz P."/>
            <person name="Ventosa A."/>
        </authorList>
    </citation>
    <scope>NUCLEOTIDE SEQUENCE [LARGE SCALE GENOMIC DNA]</scope>
    <source>
        <strain evidence="1 2">DSM 23530</strain>
    </source>
</reference>
<sequence length="50" mass="6014">METLLPKTPKEREREIDDAIAASSRRIELDHYLAEKREARERMEVWELDS</sequence>
<comment type="caution">
    <text evidence="1">The sequence shown here is derived from an EMBL/GenBank/DDBJ whole genome shotgun (WGS) entry which is preliminary data.</text>
</comment>
<proteinExistence type="predicted"/>
<dbReference type="EMBL" id="JARWAK010000013">
    <property type="protein sequence ID" value="MDR5867962.1"/>
    <property type="molecule type" value="Genomic_DNA"/>
</dbReference>
<evidence type="ECO:0000313" key="1">
    <source>
        <dbReference type="EMBL" id="MDR5867962.1"/>
    </source>
</evidence>
<protein>
    <submittedName>
        <fullName evidence="1">Uncharacterized protein</fullName>
    </submittedName>
</protein>